<evidence type="ECO:0008006" key="5">
    <source>
        <dbReference type="Google" id="ProtNLM"/>
    </source>
</evidence>
<keyword evidence="4" id="KW-1185">Reference proteome</keyword>
<dbReference type="STRING" id="311333.SAMN05421664_1989"/>
<gene>
    <name evidence="3" type="ORF">SAMN05421664_1989</name>
</gene>
<keyword evidence="1" id="KW-0547">Nucleotide-binding</keyword>
<dbReference type="OrthoDB" id="292264at2"/>
<protein>
    <recommendedName>
        <fullName evidence="5">Elongation factor Tu</fullName>
    </recommendedName>
</protein>
<accession>A0A1H1CJK7</accession>
<dbReference type="RefSeq" id="WP_089755597.1">
    <property type="nucleotide sequence ID" value="NZ_FNKL01000003.1"/>
</dbReference>
<reference evidence="4" key="1">
    <citation type="submission" date="2016-10" db="EMBL/GenBank/DDBJ databases">
        <authorList>
            <person name="Varghese N."/>
            <person name="Submissions S."/>
        </authorList>
    </citation>
    <scope>NUCLEOTIDE SEQUENCE [LARGE SCALE GENOMIC DNA]</scope>
    <source>
        <strain evidence="4">DSM 17072</strain>
    </source>
</reference>
<keyword evidence="2" id="KW-0342">GTP-binding</keyword>
<dbReference type="GO" id="GO:0005525">
    <property type="term" value="F:GTP binding"/>
    <property type="evidence" value="ECO:0007669"/>
    <property type="project" value="UniProtKB-KW"/>
</dbReference>
<name>A0A1H1CJK7_9FLAO</name>
<dbReference type="Proteomes" id="UP000199627">
    <property type="component" value="Unassembled WGS sequence"/>
</dbReference>
<evidence type="ECO:0000256" key="2">
    <source>
        <dbReference type="ARBA" id="ARBA00023134"/>
    </source>
</evidence>
<dbReference type="InterPro" id="IPR009001">
    <property type="entry name" value="Transl_elong_EF1A/Init_IF2_C"/>
</dbReference>
<dbReference type="SUPFAM" id="SSF50465">
    <property type="entry name" value="EF-Tu/eEF-1alpha/eIF2-gamma C-terminal domain"/>
    <property type="match status" value="1"/>
</dbReference>
<dbReference type="AlphaFoldDB" id="A0A1H1CJK7"/>
<evidence type="ECO:0000256" key="1">
    <source>
        <dbReference type="ARBA" id="ARBA00022741"/>
    </source>
</evidence>
<proteinExistence type="predicted"/>
<dbReference type="EMBL" id="FNKL01000003">
    <property type="protein sequence ID" value="SDQ64323.1"/>
    <property type="molecule type" value="Genomic_DNA"/>
</dbReference>
<evidence type="ECO:0000313" key="3">
    <source>
        <dbReference type="EMBL" id="SDQ64323.1"/>
    </source>
</evidence>
<sequence length="101" mass="11226">MKKNVHFKALINYYDSERGGLVSPISSGFRSTLTFPLESKSYLGIQTFSDDELIFPGDSATVDITLINAEPFLEKLYEGMDFELSNNSQTIGYGVITGILF</sequence>
<organism evidence="3 4">
    <name type="scientific">Chryseobacterium soldanellicola</name>
    <dbReference type="NCBI Taxonomy" id="311333"/>
    <lineage>
        <taxon>Bacteria</taxon>
        <taxon>Pseudomonadati</taxon>
        <taxon>Bacteroidota</taxon>
        <taxon>Flavobacteriia</taxon>
        <taxon>Flavobacteriales</taxon>
        <taxon>Weeksellaceae</taxon>
        <taxon>Chryseobacterium group</taxon>
        <taxon>Chryseobacterium</taxon>
    </lineage>
</organism>
<dbReference type="Gene3D" id="2.40.30.10">
    <property type="entry name" value="Translation factors"/>
    <property type="match status" value="1"/>
</dbReference>
<evidence type="ECO:0000313" key="4">
    <source>
        <dbReference type="Proteomes" id="UP000199627"/>
    </source>
</evidence>